<feature type="compositionally biased region" description="Low complexity" evidence="1">
    <location>
        <begin position="423"/>
        <end position="442"/>
    </location>
</feature>
<dbReference type="Proteomes" id="UP000651452">
    <property type="component" value="Unassembled WGS sequence"/>
</dbReference>
<feature type="region of interest" description="Disordered" evidence="1">
    <location>
        <begin position="467"/>
        <end position="520"/>
    </location>
</feature>
<gene>
    <name evidence="2" type="ORF">EKO04_002244</name>
</gene>
<name>A0A8H7MK65_9PLEO</name>
<protein>
    <submittedName>
        <fullName evidence="2">Uncharacterized protein</fullName>
    </submittedName>
</protein>
<feature type="compositionally biased region" description="Low complexity" evidence="1">
    <location>
        <begin position="294"/>
        <end position="305"/>
    </location>
</feature>
<feature type="region of interest" description="Disordered" evidence="1">
    <location>
        <begin position="423"/>
        <end position="447"/>
    </location>
</feature>
<dbReference type="OrthoDB" id="3771671at2759"/>
<feature type="region of interest" description="Disordered" evidence="1">
    <location>
        <begin position="107"/>
        <end position="135"/>
    </location>
</feature>
<proteinExistence type="predicted"/>
<feature type="region of interest" description="Disordered" evidence="1">
    <location>
        <begin position="204"/>
        <end position="307"/>
    </location>
</feature>
<organism evidence="2 3">
    <name type="scientific">Ascochyta lentis</name>
    <dbReference type="NCBI Taxonomy" id="205686"/>
    <lineage>
        <taxon>Eukaryota</taxon>
        <taxon>Fungi</taxon>
        <taxon>Dikarya</taxon>
        <taxon>Ascomycota</taxon>
        <taxon>Pezizomycotina</taxon>
        <taxon>Dothideomycetes</taxon>
        <taxon>Pleosporomycetidae</taxon>
        <taxon>Pleosporales</taxon>
        <taxon>Pleosporineae</taxon>
        <taxon>Didymellaceae</taxon>
        <taxon>Ascochyta</taxon>
    </lineage>
</organism>
<reference evidence="2" key="1">
    <citation type="submission" date="2018-12" db="EMBL/GenBank/DDBJ databases">
        <authorList>
            <person name="Syme R.A."/>
            <person name="Farfan-Caceres L."/>
            <person name="Lichtenzveig J."/>
        </authorList>
    </citation>
    <scope>NUCLEOTIDE SEQUENCE</scope>
    <source>
        <strain evidence="2">Al4</strain>
    </source>
</reference>
<dbReference type="AlphaFoldDB" id="A0A8H7MK65"/>
<feature type="region of interest" description="Disordered" evidence="1">
    <location>
        <begin position="381"/>
        <end position="410"/>
    </location>
</feature>
<feature type="compositionally biased region" description="Basic and acidic residues" evidence="1">
    <location>
        <begin position="213"/>
        <end position="241"/>
    </location>
</feature>
<feature type="region of interest" description="Disordered" evidence="1">
    <location>
        <begin position="345"/>
        <end position="364"/>
    </location>
</feature>
<comment type="caution">
    <text evidence="2">The sequence shown here is derived from an EMBL/GenBank/DDBJ whole genome shotgun (WGS) entry which is preliminary data.</text>
</comment>
<feature type="region of interest" description="Disordered" evidence="1">
    <location>
        <begin position="577"/>
        <end position="599"/>
    </location>
</feature>
<feature type="compositionally biased region" description="Low complexity" evidence="1">
    <location>
        <begin position="107"/>
        <end position="117"/>
    </location>
</feature>
<feature type="compositionally biased region" description="Low complexity" evidence="1">
    <location>
        <begin position="397"/>
        <end position="410"/>
    </location>
</feature>
<evidence type="ECO:0000256" key="1">
    <source>
        <dbReference type="SAM" id="MobiDB-lite"/>
    </source>
</evidence>
<accession>A0A8H7MK65</accession>
<keyword evidence="3" id="KW-1185">Reference proteome</keyword>
<evidence type="ECO:0000313" key="2">
    <source>
        <dbReference type="EMBL" id="KAF9699744.1"/>
    </source>
</evidence>
<sequence length="599" mass="66111">MIPEPPEDIAAVQMNPTLWQLENGPFPQTPLQSIYERTAIVPGIPARNPSRLSLSLSNPVLTRKASKDTVPSVSPNCSKSKCGEDMSEDVFKSVSCEQLRTYPGLTSPLDLTSTLSDETMKGKEFPSSSLESPRDQGIVWESYPQRSDSLQLGDNHHLNLRGQEFITFRKRSILVDDSPASTEDPTASDKAQALSLVQEYHTVPADQSQGDQTQHEEDLKLNTPPKDRDLTPRPLAWKKEAAISSTAEASERPQAVPSQSSERHRNLKKMGSWVSHHLKKDSHTGLHQKRSDTSQVPSQQQLSVSEVDRPLKKEVRLKNIVQHGKDLVSRRILRRDFDDKRPLVISSPIHQHPPQPSESSSLSEAPFQLATPLFRLPGGLALVRSSPTSTPRPHTASVSPTSPLSDSSWPDFPASSPFRFDFSRRSSWQSSQSRPQSRPQSQGTSTTAIKSRLHSFIGASSSLRSFSRSTTSLAHQEPSSPSPYNPPQPRRRSHNVGSPLTSPPTSYGIEQRGEEDQDDAPHRMNLFEKAKSARDAWRKHQRDVKTEKLKQSIRLVGPADARGVAGYINFDGKVDGRVSGDSGVGEGQLPGYAVSKGLS</sequence>
<evidence type="ECO:0000313" key="3">
    <source>
        <dbReference type="Proteomes" id="UP000651452"/>
    </source>
</evidence>
<feature type="compositionally biased region" description="Basic and acidic residues" evidence="1">
    <location>
        <begin position="281"/>
        <end position="292"/>
    </location>
</feature>
<dbReference type="EMBL" id="RZGK01000004">
    <property type="protein sequence ID" value="KAF9699744.1"/>
    <property type="molecule type" value="Genomic_DNA"/>
</dbReference>
<feature type="compositionally biased region" description="Basic and acidic residues" evidence="1">
    <location>
        <begin position="511"/>
        <end position="520"/>
    </location>
</feature>
<feature type="compositionally biased region" description="Polar residues" evidence="1">
    <location>
        <begin position="495"/>
        <end position="505"/>
    </location>
</feature>
<reference evidence="2" key="2">
    <citation type="submission" date="2020-09" db="EMBL/GenBank/DDBJ databases">
        <title>Reference genome assembly for Australian Ascochyta lentis isolate Al4.</title>
        <authorList>
            <person name="Lee R.C."/>
            <person name="Farfan-Caceres L.M."/>
            <person name="Debler J.W."/>
            <person name="Williams A.H."/>
            <person name="Henares B.M."/>
        </authorList>
    </citation>
    <scope>NUCLEOTIDE SEQUENCE</scope>
    <source>
        <strain evidence="2">Al4</strain>
    </source>
</reference>